<dbReference type="AlphaFoldDB" id="A0AAW0BI78"/>
<gene>
    <name evidence="1" type="ORF">VNI00_015749</name>
</gene>
<protein>
    <submittedName>
        <fullName evidence="1">Uncharacterized protein</fullName>
    </submittedName>
</protein>
<dbReference type="Proteomes" id="UP001383192">
    <property type="component" value="Unassembled WGS sequence"/>
</dbReference>
<reference evidence="1 2" key="1">
    <citation type="submission" date="2024-01" db="EMBL/GenBank/DDBJ databases">
        <title>A draft genome for a cacao thread blight-causing isolate of Paramarasmius palmivorus.</title>
        <authorList>
            <person name="Baruah I.K."/>
            <person name="Bukari Y."/>
            <person name="Amoako-Attah I."/>
            <person name="Meinhardt L.W."/>
            <person name="Bailey B.A."/>
            <person name="Cohen S.P."/>
        </authorList>
    </citation>
    <scope>NUCLEOTIDE SEQUENCE [LARGE SCALE GENOMIC DNA]</scope>
    <source>
        <strain evidence="1 2">GH-12</strain>
    </source>
</reference>
<accession>A0AAW0BI78</accession>
<sequence length="148" mass="16266">MSTEEGAPPKHWLGGNHRVVTLPRSGGGSDVYHVYALAGRPVFGDKKDRYNVEIDIPLGPVILQLRGYFDLTTLEADISVYVKVPLLPAIKLGEFKGNLRDGITITVGASGILAGSITLYVKDGWLWIKFSLEVFGQTYDAEFKLIPF</sequence>
<dbReference type="EMBL" id="JAYKXP010000108">
    <property type="protein sequence ID" value="KAK7026031.1"/>
    <property type="molecule type" value="Genomic_DNA"/>
</dbReference>
<name>A0AAW0BI78_9AGAR</name>
<evidence type="ECO:0000313" key="2">
    <source>
        <dbReference type="Proteomes" id="UP001383192"/>
    </source>
</evidence>
<organism evidence="1 2">
    <name type="scientific">Paramarasmius palmivorus</name>
    <dbReference type="NCBI Taxonomy" id="297713"/>
    <lineage>
        <taxon>Eukaryota</taxon>
        <taxon>Fungi</taxon>
        <taxon>Dikarya</taxon>
        <taxon>Basidiomycota</taxon>
        <taxon>Agaricomycotina</taxon>
        <taxon>Agaricomycetes</taxon>
        <taxon>Agaricomycetidae</taxon>
        <taxon>Agaricales</taxon>
        <taxon>Marasmiineae</taxon>
        <taxon>Marasmiaceae</taxon>
        <taxon>Paramarasmius</taxon>
    </lineage>
</organism>
<comment type="caution">
    <text evidence="1">The sequence shown here is derived from an EMBL/GenBank/DDBJ whole genome shotgun (WGS) entry which is preliminary data.</text>
</comment>
<proteinExistence type="predicted"/>
<evidence type="ECO:0000313" key="1">
    <source>
        <dbReference type="EMBL" id="KAK7026031.1"/>
    </source>
</evidence>
<keyword evidence="2" id="KW-1185">Reference proteome</keyword>